<dbReference type="Proteomes" id="UP000085678">
    <property type="component" value="Unplaced"/>
</dbReference>
<dbReference type="InterPro" id="IPR013320">
    <property type="entry name" value="ConA-like_dom_sf"/>
</dbReference>
<organism evidence="8 9">
    <name type="scientific">Lingula anatina</name>
    <name type="common">Brachiopod</name>
    <name type="synonym">Lingula unguis</name>
    <dbReference type="NCBI Taxonomy" id="7574"/>
    <lineage>
        <taxon>Eukaryota</taxon>
        <taxon>Metazoa</taxon>
        <taxon>Spiralia</taxon>
        <taxon>Lophotrochozoa</taxon>
        <taxon>Brachiopoda</taxon>
        <taxon>Linguliformea</taxon>
        <taxon>Lingulata</taxon>
        <taxon>Lingulida</taxon>
        <taxon>Linguloidea</taxon>
        <taxon>Lingulidae</taxon>
        <taxon>Lingula</taxon>
    </lineage>
</organism>
<dbReference type="GO" id="GO:0005576">
    <property type="term" value="C:extracellular region"/>
    <property type="evidence" value="ECO:0007669"/>
    <property type="project" value="UniProtKB-SubCell"/>
</dbReference>
<evidence type="ECO:0000256" key="3">
    <source>
        <dbReference type="ARBA" id="ARBA00023157"/>
    </source>
</evidence>
<comment type="similarity">
    <text evidence="6">Belongs to the pentraxin family.</text>
</comment>
<comment type="subunit">
    <text evidence="6">Homopentamer. Pentaxin (or pentraxin) have a discoid arrangement of 5 non-covalently bound subunits.</text>
</comment>
<evidence type="ECO:0000256" key="6">
    <source>
        <dbReference type="RuleBase" id="RU362112"/>
    </source>
</evidence>
<keyword evidence="4" id="KW-0325">Glycoprotein</keyword>
<dbReference type="InParanoid" id="A0A1S3JZW9"/>
<proteinExistence type="inferred from homology"/>
<dbReference type="PRINTS" id="PR00895">
    <property type="entry name" value="PENTAXIN"/>
</dbReference>
<dbReference type="Gene3D" id="2.60.120.200">
    <property type="match status" value="1"/>
</dbReference>
<dbReference type="GO" id="GO:0046872">
    <property type="term" value="F:metal ion binding"/>
    <property type="evidence" value="ECO:0007669"/>
    <property type="project" value="UniProtKB-KW"/>
</dbReference>
<dbReference type="AlphaFoldDB" id="A0A1S3JZW9"/>
<gene>
    <name evidence="9" type="primary">LOC106177370</name>
</gene>
<evidence type="ECO:0000256" key="2">
    <source>
        <dbReference type="ARBA" id="ARBA00022837"/>
    </source>
</evidence>
<dbReference type="RefSeq" id="XP_013415571.1">
    <property type="nucleotide sequence ID" value="XM_013560117.1"/>
</dbReference>
<dbReference type="OrthoDB" id="5949213at2759"/>
<sequence>MTAMTACLRAKTAFTGNDESYLLSYAVPLKDNAFLLGYKKNGAIVLYVFNAIKDTSVSKVHDGAWHHWCFSWNNRGGKWTVYKDGMPAAAGTGFQTDKTIPANGVWIVGQDQDTVGGGFVASQAYVGDITSINVWNTDNVNVAAVASCGDNFGGNVISWYAVTKEVHELSTYREDFCKVT</sequence>
<comment type="caution">
    <text evidence="5">Lacks conserved residue(s) required for the propagation of feature annotation.</text>
</comment>
<accession>A0A1S3JZW9</accession>
<keyword evidence="8" id="KW-1185">Reference proteome</keyword>
<protein>
    <recommendedName>
        <fullName evidence="6">Pentraxin family member</fullName>
    </recommendedName>
</protein>
<dbReference type="GeneID" id="106177370"/>
<comment type="cofactor">
    <cofactor evidence="6">
        <name>Ca(2+)</name>
        <dbReference type="ChEBI" id="CHEBI:29108"/>
    </cofactor>
    <text evidence="6">Binds 2 calcium ions per subunit.</text>
</comment>
<evidence type="ECO:0000256" key="5">
    <source>
        <dbReference type="PROSITE-ProRule" id="PRU01172"/>
    </source>
</evidence>
<dbReference type="PROSITE" id="PS51828">
    <property type="entry name" value="PTX_2"/>
    <property type="match status" value="1"/>
</dbReference>
<feature type="domain" description="Pentraxin (PTX)" evidence="7">
    <location>
        <begin position="1"/>
        <end position="178"/>
    </location>
</feature>
<keyword evidence="3" id="KW-1015">Disulfide bond</keyword>
<reference evidence="9" key="1">
    <citation type="submission" date="2025-08" db="UniProtKB">
        <authorList>
            <consortium name="RefSeq"/>
        </authorList>
    </citation>
    <scope>IDENTIFICATION</scope>
    <source>
        <tissue evidence="9">Gonads</tissue>
    </source>
</reference>
<evidence type="ECO:0000313" key="8">
    <source>
        <dbReference type="Proteomes" id="UP000085678"/>
    </source>
</evidence>
<keyword evidence="1 6" id="KW-0479">Metal-binding</keyword>
<comment type="subcellular location">
    <subcellularLocation>
        <location evidence="6">Secreted</location>
    </subcellularLocation>
</comment>
<dbReference type="PANTHER" id="PTHR19277">
    <property type="entry name" value="PENTRAXIN"/>
    <property type="match status" value="1"/>
</dbReference>
<dbReference type="Pfam" id="PF00354">
    <property type="entry name" value="Pentaxin"/>
    <property type="match status" value="1"/>
</dbReference>
<dbReference type="InterPro" id="IPR001759">
    <property type="entry name" value="PTX_dom"/>
</dbReference>
<evidence type="ECO:0000256" key="4">
    <source>
        <dbReference type="ARBA" id="ARBA00023180"/>
    </source>
</evidence>
<dbReference type="SMART" id="SM00159">
    <property type="entry name" value="PTX"/>
    <property type="match status" value="1"/>
</dbReference>
<evidence type="ECO:0000313" key="9">
    <source>
        <dbReference type="RefSeq" id="XP_013415571.1"/>
    </source>
</evidence>
<keyword evidence="2 6" id="KW-0106">Calcium</keyword>
<evidence type="ECO:0000259" key="7">
    <source>
        <dbReference type="PROSITE" id="PS51828"/>
    </source>
</evidence>
<dbReference type="STRING" id="7574.A0A1S3JZW9"/>
<dbReference type="KEGG" id="lak:106177370"/>
<dbReference type="PANTHER" id="PTHR19277:SF161">
    <property type="entry name" value="LAMININ G DOMAIN-CONTAINING PROTEIN"/>
    <property type="match status" value="1"/>
</dbReference>
<dbReference type="InterPro" id="IPR051360">
    <property type="entry name" value="Neuronal_Pentraxin_Related"/>
</dbReference>
<dbReference type="SUPFAM" id="SSF49899">
    <property type="entry name" value="Concanavalin A-like lectins/glucanases"/>
    <property type="match status" value="1"/>
</dbReference>
<evidence type="ECO:0000256" key="1">
    <source>
        <dbReference type="ARBA" id="ARBA00022723"/>
    </source>
</evidence>
<name>A0A1S3JZW9_LINAN</name>